<dbReference type="PROSITE" id="PS50096">
    <property type="entry name" value="IQ"/>
    <property type="match status" value="1"/>
</dbReference>
<evidence type="ECO:0000313" key="1">
    <source>
        <dbReference type="EMBL" id="CAE8632968.1"/>
    </source>
</evidence>
<reference evidence="1" key="1">
    <citation type="submission" date="2021-02" db="EMBL/GenBank/DDBJ databases">
        <authorList>
            <person name="Dougan E. K."/>
            <person name="Rhodes N."/>
            <person name="Thang M."/>
            <person name="Chan C."/>
        </authorList>
    </citation>
    <scope>NUCLEOTIDE SEQUENCE</scope>
</reference>
<evidence type="ECO:0000313" key="2">
    <source>
        <dbReference type="Proteomes" id="UP000654075"/>
    </source>
</evidence>
<protein>
    <submittedName>
        <fullName evidence="1">Uncharacterized protein</fullName>
    </submittedName>
</protein>
<dbReference type="AlphaFoldDB" id="A0A813H5R7"/>
<dbReference type="OrthoDB" id="446600at2759"/>
<dbReference type="Gene3D" id="1.25.40.10">
    <property type="entry name" value="Tetratricopeptide repeat domain"/>
    <property type="match status" value="1"/>
</dbReference>
<name>A0A813H5R7_POLGL</name>
<feature type="non-terminal residue" evidence="1">
    <location>
        <position position="209"/>
    </location>
</feature>
<sequence length="209" mass="22645">FRSSGDARREAAALTAVAEAHIARKEPTAARAAARQSVELLQELKDTAGEKSALQLLVRSELMDSGSSETAMQTAKEVVDRFRGEGDRRNEALALQTVARTHIAKKEYLRAARVAQDAQKILSELGDTQGEIEMLRTAVDAHLARPEKDGKEDALRVATDALSSFHRAGNGRGEALGLSILAQVYVQRLEPETAVHVVRDAVALLRKLG</sequence>
<dbReference type="EMBL" id="CAJNNV010030578">
    <property type="protein sequence ID" value="CAE8632968.1"/>
    <property type="molecule type" value="Genomic_DNA"/>
</dbReference>
<feature type="non-terminal residue" evidence="1">
    <location>
        <position position="1"/>
    </location>
</feature>
<accession>A0A813H5R7</accession>
<gene>
    <name evidence="1" type="ORF">PGLA1383_LOCUS48884</name>
</gene>
<organism evidence="1 2">
    <name type="scientific">Polarella glacialis</name>
    <name type="common">Dinoflagellate</name>
    <dbReference type="NCBI Taxonomy" id="89957"/>
    <lineage>
        <taxon>Eukaryota</taxon>
        <taxon>Sar</taxon>
        <taxon>Alveolata</taxon>
        <taxon>Dinophyceae</taxon>
        <taxon>Suessiales</taxon>
        <taxon>Suessiaceae</taxon>
        <taxon>Polarella</taxon>
    </lineage>
</organism>
<keyword evidence="2" id="KW-1185">Reference proteome</keyword>
<comment type="caution">
    <text evidence="1">The sequence shown here is derived from an EMBL/GenBank/DDBJ whole genome shotgun (WGS) entry which is preliminary data.</text>
</comment>
<dbReference type="SUPFAM" id="SSF48452">
    <property type="entry name" value="TPR-like"/>
    <property type="match status" value="1"/>
</dbReference>
<proteinExistence type="predicted"/>
<dbReference type="InterPro" id="IPR011990">
    <property type="entry name" value="TPR-like_helical_dom_sf"/>
</dbReference>
<dbReference type="Proteomes" id="UP000654075">
    <property type="component" value="Unassembled WGS sequence"/>
</dbReference>